<dbReference type="eggNOG" id="COG1216">
    <property type="taxonomic scope" value="Bacteria"/>
</dbReference>
<sequence length="335" mass="38397">MTFQSESQFNIKPINTSSQEPLVSVLIPTYNRPAYLKAAITSAVEQTYQNIEILVADDFSPESPQPIVDAFQDSRIIFRHNATNLGMIRNIGSIFKEARGKYVAHLNDDDLWNPDFLEKLVPPLEANPDLALAFCDHYIVDEEGRINYPETETCTKTNHRDRLQEGVYQPFCQLAIVESAVAPACAAVIRKTSLDWDEIPIEVGGLWDAYINYLCCRSGRGAYYYPERLTRYRVHTQSYTYSYSKKDVETNIRKEQCEIFSYSRFMADDRLKDLKPHFQKRWARAMTSVGINLLRANRTAEARPYLWKALGQNPSLRTLAALTLSFTPHALASRF</sequence>
<gene>
    <name evidence="2" type="ORF">Mic7113_0098</name>
</gene>
<dbReference type="PANTHER" id="PTHR22916">
    <property type="entry name" value="GLYCOSYLTRANSFERASE"/>
    <property type="match status" value="1"/>
</dbReference>
<feature type="domain" description="Glycosyltransferase 2-like" evidence="1">
    <location>
        <begin position="24"/>
        <end position="172"/>
    </location>
</feature>
<protein>
    <submittedName>
        <fullName evidence="2">Glycosyl transferase</fullName>
    </submittedName>
</protein>
<dbReference type="AlphaFoldDB" id="K9W747"/>
<dbReference type="RefSeq" id="WP_015180202.1">
    <property type="nucleotide sequence ID" value="NC_019738.1"/>
</dbReference>
<dbReference type="Pfam" id="PF00535">
    <property type="entry name" value="Glycos_transf_2"/>
    <property type="match status" value="1"/>
</dbReference>
<dbReference type="InterPro" id="IPR001173">
    <property type="entry name" value="Glyco_trans_2-like"/>
</dbReference>
<dbReference type="InterPro" id="IPR029044">
    <property type="entry name" value="Nucleotide-diphossugar_trans"/>
</dbReference>
<dbReference type="HOGENOM" id="CLU_025996_0_0_3"/>
<dbReference type="PANTHER" id="PTHR22916:SF3">
    <property type="entry name" value="UDP-GLCNAC:BETAGAL BETA-1,3-N-ACETYLGLUCOSAMINYLTRANSFERASE-LIKE PROTEIN 1"/>
    <property type="match status" value="1"/>
</dbReference>
<proteinExistence type="predicted"/>
<keyword evidence="2" id="KW-0808">Transferase</keyword>
<keyword evidence="3" id="KW-1185">Reference proteome</keyword>
<dbReference type="KEGG" id="mic:Mic7113_0098"/>
<dbReference type="PATRIC" id="fig|1173027.3.peg.103"/>
<dbReference type="OrthoDB" id="396512at2"/>
<dbReference type="Gene3D" id="3.90.550.10">
    <property type="entry name" value="Spore Coat Polysaccharide Biosynthesis Protein SpsA, Chain A"/>
    <property type="match status" value="1"/>
</dbReference>
<dbReference type="Proteomes" id="UP000010471">
    <property type="component" value="Chromosome"/>
</dbReference>
<dbReference type="STRING" id="1173027.Mic7113_0098"/>
<accession>K9W747</accession>
<dbReference type="GO" id="GO:0016758">
    <property type="term" value="F:hexosyltransferase activity"/>
    <property type="evidence" value="ECO:0007669"/>
    <property type="project" value="UniProtKB-ARBA"/>
</dbReference>
<evidence type="ECO:0000259" key="1">
    <source>
        <dbReference type="Pfam" id="PF00535"/>
    </source>
</evidence>
<evidence type="ECO:0000313" key="3">
    <source>
        <dbReference type="Proteomes" id="UP000010471"/>
    </source>
</evidence>
<name>K9W747_9CYAN</name>
<organism evidence="2 3">
    <name type="scientific">Allocoleopsis franciscana PCC 7113</name>
    <dbReference type="NCBI Taxonomy" id="1173027"/>
    <lineage>
        <taxon>Bacteria</taxon>
        <taxon>Bacillati</taxon>
        <taxon>Cyanobacteriota</taxon>
        <taxon>Cyanophyceae</taxon>
        <taxon>Coleofasciculales</taxon>
        <taxon>Coleofasciculaceae</taxon>
        <taxon>Allocoleopsis</taxon>
        <taxon>Allocoleopsis franciscana</taxon>
    </lineage>
</organism>
<dbReference type="SUPFAM" id="SSF53448">
    <property type="entry name" value="Nucleotide-diphospho-sugar transferases"/>
    <property type="match status" value="1"/>
</dbReference>
<evidence type="ECO:0000313" key="2">
    <source>
        <dbReference type="EMBL" id="AFZ16038.1"/>
    </source>
</evidence>
<dbReference type="EMBL" id="CP003630">
    <property type="protein sequence ID" value="AFZ16038.1"/>
    <property type="molecule type" value="Genomic_DNA"/>
</dbReference>
<reference evidence="2 3" key="1">
    <citation type="submission" date="2012-06" db="EMBL/GenBank/DDBJ databases">
        <title>Finished chromosome of genome of Microcoleus sp. PCC 7113.</title>
        <authorList>
            <consortium name="US DOE Joint Genome Institute"/>
            <person name="Gugger M."/>
            <person name="Coursin T."/>
            <person name="Rippka R."/>
            <person name="Tandeau De Marsac N."/>
            <person name="Huntemann M."/>
            <person name="Wei C.-L."/>
            <person name="Han J."/>
            <person name="Detter J.C."/>
            <person name="Han C."/>
            <person name="Tapia R."/>
            <person name="Chen A."/>
            <person name="Kyrpides N."/>
            <person name="Mavromatis K."/>
            <person name="Markowitz V."/>
            <person name="Szeto E."/>
            <person name="Ivanova N."/>
            <person name="Pagani I."/>
            <person name="Pati A."/>
            <person name="Goodwin L."/>
            <person name="Nordberg H.P."/>
            <person name="Cantor M.N."/>
            <person name="Hua S.X."/>
            <person name="Woyke T."/>
            <person name="Kerfeld C.A."/>
        </authorList>
    </citation>
    <scope>NUCLEOTIDE SEQUENCE [LARGE SCALE GENOMIC DNA]</scope>
    <source>
        <strain evidence="2 3">PCC 7113</strain>
    </source>
</reference>